<protein>
    <submittedName>
        <fullName evidence="1">Uncharacterized protein</fullName>
    </submittedName>
</protein>
<dbReference type="EMBL" id="FNDW01000010">
    <property type="protein sequence ID" value="SDI61104.1"/>
    <property type="molecule type" value="Genomic_DNA"/>
</dbReference>
<sequence>MSEEDKALVTRFLDLTTGILMKEKAISKFCFTIKHKNLSHFLVVRRVLIFICAKFVNLSSGLQ</sequence>
<dbReference type="Proteomes" id="UP000198869">
    <property type="component" value="Unassembled WGS sequence"/>
</dbReference>
<organism evidence="1 2">
    <name type="scientific">Chryseobacterium taeanense</name>
    <dbReference type="NCBI Taxonomy" id="311334"/>
    <lineage>
        <taxon>Bacteria</taxon>
        <taxon>Pseudomonadati</taxon>
        <taxon>Bacteroidota</taxon>
        <taxon>Flavobacteriia</taxon>
        <taxon>Flavobacteriales</taxon>
        <taxon>Weeksellaceae</taxon>
        <taxon>Chryseobacterium group</taxon>
        <taxon>Chryseobacterium</taxon>
    </lineage>
</organism>
<dbReference type="STRING" id="311334.SAMN05421846_110120"/>
<keyword evidence="2" id="KW-1185">Reference proteome</keyword>
<reference evidence="2" key="1">
    <citation type="submission" date="2016-10" db="EMBL/GenBank/DDBJ databases">
        <authorList>
            <person name="Varghese N."/>
            <person name="Submissions S."/>
        </authorList>
    </citation>
    <scope>NUCLEOTIDE SEQUENCE [LARGE SCALE GENOMIC DNA]</scope>
    <source>
        <strain evidence="2">DSM 17071</strain>
    </source>
</reference>
<accession>A0A1G8LZH1</accession>
<evidence type="ECO:0000313" key="1">
    <source>
        <dbReference type="EMBL" id="SDI61104.1"/>
    </source>
</evidence>
<proteinExistence type="predicted"/>
<dbReference type="AlphaFoldDB" id="A0A1G8LZH1"/>
<evidence type="ECO:0000313" key="2">
    <source>
        <dbReference type="Proteomes" id="UP000198869"/>
    </source>
</evidence>
<gene>
    <name evidence="1" type="ORF">SAMN05421846_110120</name>
</gene>
<name>A0A1G8LZH1_9FLAO</name>